<dbReference type="Gene3D" id="2.60.40.1930">
    <property type="match status" value="1"/>
</dbReference>
<gene>
    <name evidence="3" type="ORF">BIW11_12163</name>
</gene>
<comment type="caution">
    <text evidence="3">The sequence shown here is derived from an EMBL/GenBank/DDBJ whole genome shotgun (WGS) entry which is preliminary data.</text>
</comment>
<dbReference type="Pfam" id="PF17791">
    <property type="entry name" value="MG3"/>
    <property type="match status" value="1"/>
</dbReference>
<evidence type="ECO:0000259" key="2">
    <source>
        <dbReference type="Pfam" id="PF17791"/>
    </source>
</evidence>
<dbReference type="GO" id="GO:0004866">
    <property type="term" value="F:endopeptidase inhibitor activity"/>
    <property type="evidence" value="ECO:0007669"/>
    <property type="project" value="InterPro"/>
</dbReference>
<keyword evidence="4" id="KW-1185">Reference proteome</keyword>
<organism evidence="3 4">
    <name type="scientific">Tropilaelaps mercedesae</name>
    <dbReference type="NCBI Taxonomy" id="418985"/>
    <lineage>
        <taxon>Eukaryota</taxon>
        <taxon>Metazoa</taxon>
        <taxon>Ecdysozoa</taxon>
        <taxon>Arthropoda</taxon>
        <taxon>Chelicerata</taxon>
        <taxon>Arachnida</taxon>
        <taxon>Acari</taxon>
        <taxon>Parasitiformes</taxon>
        <taxon>Mesostigmata</taxon>
        <taxon>Gamasina</taxon>
        <taxon>Dermanyssoidea</taxon>
        <taxon>Laelapidae</taxon>
        <taxon>Tropilaelaps</taxon>
    </lineage>
</organism>
<evidence type="ECO:0000313" key="4">
    <source>
        <dbReference type="Proteomes" id="UP000192247"/>
    </source>
</evidence>
<dbReference type="InterPro" id="IPR041555">
    <property type="entry name" value="MG3"/>
</dbReference>
<dbReference type="PANTHER" id="PTHR11412:SF172">
    <property type="entry name" value="LD23292P"/>
    <property type="match status" value="1"/>
</dbReference>
<dbReference type="InterPro" id="IPR050473">
    <property type="entry name" value="A2M/Complement_sys"/>
</dbReference>
<proteinExistence type="predicted"/>
<accession>A0A1V9X7P4</accession>
<feature type="domain" description="Macroglobulin" evidence="2">
    <location>
        <begin position="366"/>
        <end position="421"/>
    </location>
</feature>
<dbReference type="EMBL" id="MNPL01020411">
    <property type="protein sequence ID" value="OQR69595.1"/>
    <property type="molecule type" value="Genomic_DNA"/>
</dbReference>
<feature type="domain" description="Macroglobulin" evidence="1">
    <location>
        <begin position="273"/>
        <end position="354"/>
    </location>
</feature>
<dbReference type="Gene3D" id="2.60.40.2950">
    <property type="match status" value="1"/>
</dbReference>
<dbReference type="InParanoid" id="A0A1V9X7P4"/>
<dbReference type="STRING" id="418985.A0A1V9X7P4"/>
<dbReference type="AlphaFoldDB" id="A0A1V9X7P4"/>
<dbReference type="OrthoDB" id="6488702at2759"/>
<protein>
    <submittedName>
        <fullName evidence="3">CD109 antigen-like</fullName>
    </submittedName>
</protein>
<sequence length="431" mass="48203">MWRPPIAPVREVPGRPRPVPFGHSLVSTSLTIMVLVLSWAPQDALAHWSFAHLSDYQPYHGNPSTEPLLCSGLQDGFFPLEPPANSLFFFLSASILSTTSRRSAASDVREFYLSMIGNVLTPYERVGEFCRSSKIAMASTHLVLCPRYIRQGQPYRFLVSLFQLARPVVVTAAVHRDGVEIAKTEREVATEGVPELIVLTRSHSSTSSLVFGFGSDHASTNADTEQALAPSLPTNLLPGRYRLQVEGAVNDFNGGMAFSNETSLTLLQRSLTVIVQIDRPLYRQGQTVRFRVIPVTTEFMAYQEALDIIMLNPSGFEMKRWLSRRTVSGWLGLEYPLSELPQLGRWTIRVKANGYFHDEHFYVKEYHPPPFEVRVHGPSFIIASAQFLRGTVYANYSNGASVAGNISVVAVMEAIREEEQRESRGYEMSLD</sequence>
<dbReference type="PANTHER" id="PTHR11412">
    <property type="entry name" value="MACROGLOBULIN / COMPLEMENT"/>
    <property type="match status" value="1"/>
</dbReference>
<reference evidence="3 4" key="1">
    <citation type="journal article" date="2017" name="Gigascience">
        <title>Draft genome of the honey bee ectoparasitic mite, Tropilaelaps mercedesae, is shaped by the parasitic life history.</title>
        <authorList>
            <person name="Dong X."/>
            <person name="Armstrong S.D."/>
            <person name="Xia D."/>
            <person name="Makepeace B.L."/>
            <person name="Darby A.C."/>
            <person name="Kadowaki T."/>
        </authorList>
    </citation>
    <scope>NUCLEOTIDE SEQUENCE [LARGE SCALE GENOMIC DNA]</scope>
    <source>
        <strain evidence="3">Wuxi-XJTLU</strain>
    </source>
</reference>
<evidence type="ECO:0000259" key="1">
    <source>
        <dbReference type="Pfam" id="PF01835"/>
    </source>
</evidence>
<dbReference type="InterPro" id="IPR002890">
    <property type="entry name" value="MG2"/>
</dbReference>
<dbReference type="Proteomes" id="UP000192247">
    <property type="component" value="Unassembled WGS sequence"/>
</dbReference>
<dbReference type="Pfam" id="PF01835">
    <property type="entry name" value="MG2"/>
    <property type="match status" value="1"/>
</dbReference>
<name>A0A1V9X7P4_9ACAR</name>
<evidence type="ECO:0000313" key="3">
    <source>
        <dbReference type="EMBL" id="OQR69595.1"/>
    </source>
</evidence>
<feature type="non-terminal residue" evidence="3">
    <location>
        <position position="431"/>
    </location>
</feature>